<sequence>MASRLDRLFILLETGGSSVTRKAAANQLGQVVRLHPHELEPLLERISGYLRSSSWETRIAASQAIEAVIKQIPQWCPSGLPPVKLELCNDLQVDEKENDKKLSFDTFNLASIMNCSALMASPDIEQDNPIASENDTEKIIKHQQKIINKTLGFEILGSDIITPDDIMFAPTPSHPTLKRQLSEVVQINSDIDKSSRETNVDRRKARQAELKLVKSVSLDASYTGTSNLCKKIKLLDNNEEIENDWPFNNFINSLHKDLFSSKWEIRHGAATAIREIIKHHGRGAGKASNIPSDQMEIHHQAWLEDMGLRLLCVLALDHFGDFLGDQVVAPVRETCAQALGFVVKLMSEENVLNINHVLLQLIQHNDWTTRHGGLLGLKYLLVVRKDLIEKILHLSFPFISKALLDPVDDVSAVAASALLPIVDSMIKCDEKWASDVISILWKMLAIQDDLTASCNNFMTLLAALFSLPSGKLQTNEPILHVLPRLWSFLSHNATQVRLATMKSLMTLTSTPPLSFSDELEDIKLLQDAMRHIFQRAMAETDQEIQKIIKEVWSNLIVNSSLTALLNAACPYIGLWLAMTMQSEKIPYDASSIVQHIATATSNADNISSITSNTTIDIKYYIGGSEAIPVDLREKNAIRVRHIGAEMLGLLSCYIIKPAPNVNYKNENESPVTCYTKLLISNLESNVAIQQRMASMVISEWCKLQKIENSASKILSEKITDCMNRMIYYDEMSYSITRLIQDAHDFLASLKHYKLPTPPQINQIVTLEHIEILTGSKIEMLILSQKIRPKIIEQLEDRRTSLNQAHKLICSDLNSLTVSTKASLAGALTMLQCLPEKIRPVVKPLMESIKKESNEILQHWSADHLAILMDLCVNRSSCPNTTIINNLCSFLCVDPEFTPKLGADDKIKYQLILMHQKLLQNAEKLLMKRTGQRGSGRPPIHCDINVEIVLSEEDLEHKQTNYIQRRGALYALQTICSHFGDQLQNKLPRLIEIMYHNIKNIIFPENDPNLNTFREKDNEAQELIKNLQVFEVVCSKMHKCYVPKLLELLPIFTKLLVHPYSAVRHIAARCLAASVELDSVITMTIVINDILPLLDATDSDIKRKGAIEAVVCIVDKLQFEIVYYIAILIIPLLGRLSDQEESVRKMSSQCFATLIQLMPLDGSMSVPPNLSNNMITLIQSKRQFLDQLFNPNQINDYKVPIMINAKLRSYQQTGVNWLAFLNKYKLHGILCDDMGLGKTIQSLCILASDHYNKNEKYKKTGSPDSVPLPSIVVCPPTLIGHWTHEVQKFIPKDILRPLQYSGLPVERQKLRVYADDYNLFVVSYDIVRKDIDFFSKIKFNYCILDECHIIKNGKTKASQAIKQLRANHRLVLSGTPIQNSVLELWSLFDFLMPGFLGTEKQFAAKYSKPILASRDAKCSSKEQEAGVLAMEALHRQVLPFVLRRMKEDVLSDLPAKITQDYYCDLSPIQTLLYEDFSKTHIHKHLTNSETGSSHDSNKNNMLQALRYLQNVCNHPKLVLTPQHPQYSHIIKQISESNSSLTDIQHAAKLPALKQLLLDCGIGLPSNDETVISQHRALIFCQLKSMLTIIENDLFKAHMPNVSYLRLDGSVPVSQRYSLVNRFNVDPSIDTLIMTTQVGGLGLNLTGADTVIFVEHDWSPMRDLQAMDRAHRIGQKKVVNVYRLITRSTLEEKIMNFQKFKLKTANTVISSENSSLQTMGTDKLLDLFSLNDSTKEKNKPSSSSGSIKSVLETLPELWDTKIYDDEYDLNSFVQTLNQA</sequence>
<dbReference type="Gene3D" id="3.40.50.10810">
    <property type="entry name" value="Tandem AAA-ATPase domain"/>
    <property type="match status" value="1"/>
</dbReference>
<dbReference type="Gene3D" id="1.25.10.10">
    <property type="entry name" value="Leucine-rich Repeat Variant"/>
    <property type="match status" value="2"/>
</dbReference>
<dbReference type="CDD" id="cd17999">
    <property type="entry name" value="DEXHc_Mot1"/>
    <property type="match status" value="1"/>
</dbReference>
<reference evidence="11 12" key="1">
    <citation type="submission" date="2019-08" db="EMBL/GenBank/DDBJ databases">
        <authorList>
            <person name="Alioto T."/>
            <person name="Alioto T."/>
            <person name="Gomez Garrido J."/>
        </authorList>
    </citation>
    <scope>NUCLEOTIDE SEQUENCE [LARGE SCALE GENOMIC DNA]</scope>
</reference>
<proteinExistence type="predicted"/>
<dbReference type="InterPro" id="IPR014001">
    <property type="entry name" value="Helicase_ATP-bd"/>
</dbReference>
<evidence type="ECO:0000256" key="4">
    <source>
        <dbReference type="ARBA" id="ARBA00022801"/>
    </source>
</evidence>
<dbReference type="InterPro" id="IPR011989">
    <property type="entry name" value="ARM-like"/>
</dbReference>
<evidence type="ECO:0000256" key="7">
    <source>
        <dbReference type="ARBA" id="ARBA00023125"/>
    </source>
</evidence>
<dbReference type="GO" id="GO:0017025">
    <property type="term" value="F:TBP-class protein binding"/>
    <property type="evidence" value="ECO:0007669"/>
    <property type="project" value="InterPro"/>
</dbReference>
<dbReference type="GO" id="GO:0003677">
    <property type="term" value="F:DNA binding"/>
    <property type="evidence" value="ECO:0007669"/>
    <property type="project" value="UniProtKB-KW"/>
</dbReference>
<dbReference type="Pfam" id="PF00176">
    <property type="entry name" value="SNF2-rel_dom"/>
    <property type="match status" value="1"/>
</dbReference>
<dbReference type="PROSITE" id="PS51194">
    <property type="entry name" value="HELICASE_CTER"/>
    <property type="match status" value="1"/>
</dbReference>
<gene>
    <name evidence="11" type="ORF">CINCED_3A015601</name>
</gene>
<evidence type="ECO:0000256" key="1">
    <source>
        <dbReference type="ARBA" id="ARBA00004123"/>
    </source>
</evidence>
<dbReference type="FunFam" id="3.40.50.300:FF:000428">
    <property type="entry name" value="TATA-binding protein-associated factor 172"/>
    <property type="match status" value="1"/>
</dbReference>
<keyword evidence="12" id="KW-1185">Reference proteome</keyword>
<dbReference type="Gene3D" id="3.40.50.300">
    <property type="entry name" value="P-loop containing nucleotide triphosphate hydrolases"/>
    <property type="match status" value="1"/>
</dbReference>
<dbReference type="PROSITE" id="PS51192">
    <property type="entry name" value="HELICASE_ATP_BIND_1"/>
    <property type="match status" value="1"/>
</dbReference>
<keyword evidence="6" id="KW-0067">ATP-binding</keyword>
<dbReference type="SMART" id="SM00490">
    <property type="entry name" value="HELICc"/>
    <property type="match status" value="1"/>
</dbReference>
<dbReference type="InterPro" id="IPR027417">
    <property type="entry name" value="P-loop_NTPase"/>
</dbReference>
<dbReference type="FunFam" id="3.40.50.10810:FF:000009">
    <property type="entry name" value="B-TFIID TATA-box-binding protein-associated factor 1"/>
    <property type="match status" value="1"/>
</dbReference>
<dbReference type="PANTHER" id="PTHR36498:SF1">
    <property type="entry name" value="TATA-BINDING PROTEIN-ASSOCIATED FACTOR 172"/>
    <property type="match status" value="1"/>
</dbReference>
<evidence type="ECO:0000256" key="3">
    <source>
        <dbReference type="ARBA" id="ARBA00022741"/>
    </source>
</evidence>
<evidence type="ECO:0000256" key="6">
    <source>
        <dbReference type="ARBA" id="ARBA00022840"/>
    </source>
</evidence>
<evidence type="ECO:0000259" key="10">
    <source>
        <dbReference type="PROSITE" id="PS51194"/>
    </source>
</evidence>
<keyword evidence="4" id="KW-0378">Hydrolase</keyword>
<dbReference type="PANTHER" id="PTHR36498">
    <property type="entry name" value="TATA-BINDING PROTEIN-ASSOCIATED FACTOR 172"/>
    <property type="match status" value="1"/>
</dbReference>
<dbReference type="GO" id="GO:0004386">
    <property type="term" value="F:helicase activity"/>
    <property type="evidence" value="ECO:0007669"/>
    <property type="project" value="UniProtKB-KW"/>
</dbReference>
<dbReference type="InterPro" id="IPR049730">
    <property type="entry name" value="SNF2/RAD54-like_C"/>
</dbReference>
<dbReference type="InterPro" id="IPR038718">
    <property type="entry name" value="SNF2-like_sf"/>
</dbReference>
<dbReference type="InterPro" id="IPR001650">
    <property type="entry name" value="Helicase_C-like"/>
</dbReference>
<accession>A0A5E4MD01</accession>
<keyword evidence="5 11" id="KW-0347">Helicase</keyword>
<dbReference type="InterPro" id="IPR022707">
    <property type="entry name" value="Mot1_central_dom"/>
</dbReference>
<evidence type="ECO:0000256" key="8">
    <source>
        <dbReference type="ARBA" id="ARBA00023242"/>
    </source>
</evidence>
<dbReference type="InterPro" id="IPR044972">
    <property type="entry name" value="Mot1"/>
</dbReference>
<dbReference type="GO" id="GO:0016887">
    <property type="term" value="F:ATP hydrolysis activity"/>
    <property type="evidence" value="ECO:0007669"/>
    <property type="project" value="InterPro"/>
</dbReference>
<dbReference type="InterPro" id="IPR000330">
    <property type="entry name" value="SNF2_N"/>
</dbReference>
<organism evidence="11 12">
    <name type="scientific">Cinara cedri</name>
    <dbReference type="NCBI Taxonomy" id="506608"/>
    <lineage>
        <taxon>Eukaryota</taxon>
        <taxon>Metazoa</taxon>
        <taxon>Ecdysozoa</taxon>
        <taxon>Arthropoda</taxon>
        <taxon>Hexapoda</taxon>
        <taxon>Insecta</taxon>
        <taxon>Pterygota</taxon>
        <taxon>Neoptera</taxon>
        <taxon>Paraneoptera</taxon>
        <taxon>Hemiptera</taxon>
        <taxon>Sternorrhyncha</taxon>
        <taxon>Aphidomorpha</taxon>
        <taxon>Aphidoidea</taxon>
        <taxon>Aphididae</taxon>
        <taxon>Lachninae</taxon>
        <taxon>Cinara</taxon>
    </lineage>
</organism>
<dbReference type="Pfam" id="PF12054">
    <property type="entry name" value="DUF3535"/>
    <property type="match status" value="1"/>
</dbReference>
<dbReference type="GO" id="GO:0005524">
    <property type="term" value="F:ATP binding"/>
    <property type="evidence" value="ECO:0007669"/>
    <property type="project" value="UniProtKB-KW"/>
</dbReference>
<dbReference type="Pfam" id="PF00271">
    <property type="entry name" value="Helicase_C"/>
    <property type="match status" value="1"/>
</dbReference>
<evidence type="ECO:0000256" key="2">
    <source>
        <dbReference type="ARBA" id="ARBA00022737"/>
    </source>
</evidence>
<evidence type="ECO:0000313" key="12">
    <source>
        <dbReference type="Proteomes" id="UP000325440"/>
    </source>
</evidence>
<keyword evidence="8" id="KW-0539">Nucleus</keyword>
<keyword evidence="2" id="KW-0677">Repeat</keyword>
<dbReference type="EMBL" id="CABPRJ010000506">
    <property type="protein sequence ID" value="VVC30137.1"/>
    <property type="molecule type" value="Genomic_DNA"/>
</dbReference>
<feature type="domain" description="Helicase ATP-binding" evidence="9">
    <location>
        <begin position="1218"/>
        <end position="1393"/>
    </location>
</feature>
<dbReference type="OrthoDB" id="10252227at2759"/>
<evidence type="ECO:0000313" key="11">
    <source>
        <dbReference type="EMBL" id="VVC30137.1"/>
    </source>
</evidence>
<comment type="subcellular location">
    <subcellularLocation>
        <location evidence="1">Nucleus</location>
    </subcellularLocation>
</comment>
<name>A0A5E4MD01_9HEMI</name>
<dbReference type="SUPFAM" id="SSF52540">
    <property type="entry name" value="P-loop containing nucleoside triphosphate hydrolases"/>
    <property type="match status" value="2"/>
</dbReference>
<dbReference type="SUPFAM" id="SSF48371">
    <property type="entry name" value="ARM repeat"/>
    <property type="match status" value="1"/>
</dbReference>
<evidence type="ECO:0000259" key="9">
    <source>
        <dbReference type="PROSITE" id="PS51192"/>
    </source>
</evidence>
<keyword evidence="7" id="KW-0238">DNA-binding</keyword>
<dbReference type="InterPro" id="IPR016024">
    <property type="entry name" value="ARM-type_fold"/>
</dbReference>
<protein>
    <submittedName>
        <fullName evidence="11">Helicase, C-terminal,Armadillo-like helical,Armadillo-type fold,P-loop containing nucleoside</fullName>
    </submittedName>
</protein>
<evidence type="ECO:0000256" key="5">
    <source>
        <dbReference type="ARBA" id="ARBA00022806"/>
    </source>
</evidence>
<dbReference type="InterPro" id="IPR044078">
    <property type="entry name" value="Mot1_ATP-bd"/>
</dbReference>
<dbReference type="GO" id="GO:0005634">
    <property type="term" value="C:nucleus"/>
    <property type="evidence" value="ECO:0007669"/>
    <property type="project" value="UniProtKB-SubCell"/>
</dbReference>
<dbReference type="CDD" id="cd18793">
    <property type="entry name" value="SF2_C_SNF"/>
    <property type="match status" value="1"/>
</dbReference>
<keyword evidence="3" id="KW-0547">Nucleotide-binding</keyword>
<dbReference type="SMART" id="SM00487">
    <property type="entry name" value="DEXDc"/>
    <property type="match status" value="1"/>
</dbReference>
<dbReference type="Proteomes" id="UP000325440">
    <property type="component" value="Unassembled WGS sequence"/>
</dbReference>
<feature type="domain" description="Helicase C-terminal" evidence="10">
    <location>
        <begin position="1561"/>
        <end position="1718"/>
    </location>
</feature>